<dbReference type="PANTHER" id="PTHR11487:SF0">
    <property type="entry name" value="S-ACYL FATTY ACID SYNTHASE THIOESTERASE, MEDIUM CHAIN"/>
    <property type="match status" value="1"/>
</dbReference>
<dbReference type="InterPro" id="IPR001031">
    <property type="entry name" value="Thioesterase"/>
</dbReference>
<sequence length="243" mass="25868">MSAPRSPWLRQAAPADPGAPTVVFFPHAGGSASFFAPYARALAPHVRVLAVQYPGRLDRRREPCARDLRELARGVADALAGEPSPAALFGHSMGGLVAFETLRTGRVRAGRLLVSGSRAPSRTRVDPALLHDDGALLEQVLGLGGTARELRHDEALRELVLPPLRADFQALSRYAPRYGATVDCPLTALVGDCDPLVPVADARAWGAHTTGPFELKVLPGDHFYLTPALAEVAETIRAVLVPA</sequence>
<keyword evidence="2 4" id="KW-0378">Hydrolase</keyword>
<dbReference type="Pfam" id="PF00975">
    <property type="entry name" value="Thioesterase"/>
    <property type="match status" value="1"/>
</dbReference>
<name>A0ABP4BNF1_9ACTN</name>
<evidence type="ECO:0000256" key="1">
    <source>
        <dbReference type="ARBA" id="ARBA00007169"/>
    </source>
</evidence>
<comment type="similarity">
    <text evidence="1">Belongs to the thioesterase family.</text>
</comment>
<dbReference type="Gene3D" id="3.40.50.1820">
    <property type="entry name" value="alpha/beta hydrolase"/>
    <property type="match status" value="1"/>
</dbReference>
<evidence type="ECO:0000313" key="4">
    <source>
        <dbReference type="EMBL" id="GAA0952519.1"/>
    </source>
</evidence>
<dbReference type="SUPFAM" id="SSF53474">
    <property type="entry name" value="alpha/beta-Hydrolases"/>
    <property type="match status" value="1"/>
</dbReference>
<evidence type="ECO:0000256" key="2">
    <source>
        <dbReference type="ARBA" id="ARBA00022801"/>
    </source>
</evidence>
<dbReference type="InterPro" id="IPR012223">
    <property type="entry name" value="TEII"/>
</dbReference>
<keyword evidence="5" id="KW-1185">Reference proteome</keyword>
<protein>
    <submittedName>
        <fullName evidence="4">Alpha/beta fold hydrolase</fullName>
    </submittedName>
</protein>
<dbReference type="RefSeq" id="WP_344241735.1">
    <property type="nucleotide sequence ID" value="NZ_BAAAHH010000012.1"/>
</dbReference>
<dbReference type="SMART" id="SM00824">
    <property type="entry name" value="PKS_TE"/>
    <property type="match status" value="1"/>
</dbReference>
<dbReference type="GO" id="GO:0016787">
    <property type="term" value="F:hydrolase activity"/>
    <property type="evidence" value="ECO:0007669"/>
    <property type="project" value="UniProtKB-KW"/>
</dbReference>
<dbReference type="InterPro" id="IPR029058">
    <property type="entry name" value="AB_hydrolase_fold"/>
</dbReference>
<dbReference type="EMBL" id="BAAAHH010000012">
    <property type="protein sequence ID" value="GAA0952519.1"/>
    <property type="molecule type" value="Genomic_DNA"/>
</dbReference>
<organism evidence="4 5">
    <name type="scientific">Actinocorallia libanotica</name>
    <dbReference type="NCBI Taxonomy" id="46162"/>
    <lineage>
        <taxon>Bacteria</taxon>
        <taxon>Bacillati</taxon>
        <taxon>Actinomycetota</taxon>
        <taxon>Actinomycetes</taxon>
        <taxon>Streptosporangiales</taxon>
        <taxon>Thermomonosporaceae</taxon>
        <taxon>Actinocorallia</taxon>
    </lineage>
</organism>
<dbReference type="Proteomes" id="UP001500665">
    <property type="component" value="Unassembled WGS sequence"/>
</dbReference>
<feature type="domain" description="Thioesterase TesA-like" evidence="3">
    <location>
        <begin position="23"/>
        <end position="240"/>
    </location>
</feature>
<dbReference type="PANTHER" id="PTHR11487">
    <property type="entry name" value="THIOESTERASE"/>
    <property type="match status" value="1"/>
</dbReference>
<evidence type="ECO:0000313" key="5">
    <source>
        <dbReference type="Proteomes" id="UP001500665"/>
    </source>
</evidence>
<reference evidence="5" key="1">
    <citation type="journal article" date="2019" name="Int. J. Syst. Evol. Microbiol.">
        <title>The Global Catalogue of Microorganisms (GCM) 10K type strain sequencing project: providing services to taxonomists for standard genome sequencing and annotation.</title>
        <authorList>
            <consortium name="The Broad Institute Genomics Platform"/>
            <consortium name="The Broad Institute Genome Sequencing Center for Infectious Disease"/>
            <person name="Wu L."/>
            <person name="Ma J."/>
        </authorList>
    </citation>
    <scope>NUCLEOTIDE SEQUENCE [LARGE SCALE GENOMIC DNA]</scope>
    <source>
        <strain evidence="5">JCM 10696</strain>
    </source>
</reference>
<proteinExistence type="inferred from homology"/>
<gene>
    <name evidence="4" type="ORF">GCM10009550_33360</name>
</gene>
<accession>A0ABP4BNF1</accession>
<evidence type="ECO:0000259" key="3">
    <source>
        <dbReference type="SMART" id="SM00824"/>
    </source>
</evidence>
<dbReference type="InterPro" id="IPR020802">
    <property type="entry name" value="TesA-like"/>
</dbReference>
<comment type="caution">
    <text evidence="4">The sequence shown here is derived from an EMBL/GenBank/DDBJ whole genome shotgun (WGS) entry which is preliminary data.</text>
</comment>